<evidence type="ECO:0000313" key="1">
    <source>
        <dbReference type="EMBL" id="PYI22265.1"/>
    </source>
</evidence>
<dbReference type="AlphaFoldDB" id="A0A2V5HD23"/>
<dbReference type="Proteomes" id="UP000249829">
    <property type="component" value="Unassembled WGS sequence"/>
</dbReference>
<dbReference type="EMBL" id="KZ825111">
    <property type="protein sequence ID" value="PYI22265.1"/>
    <property type="molecule type" value="Genomic_DNA"/>
</dbReference>
<keyword evidence="2" id="KW-1185">Reference proteome</keyword>
<dbReference type="InterPro" id="IPR029058">
    <property type="entry name" value="AB_hydrolase_fold"/>
</dbReference>
<dbReference type="SUPFAM" id="SSF53474">
    <property type="entry name" value="alpha/beta-Hydrolases"/>
    <property type="match status" value="1"/>
</dbReference>
<sequence length="329" mass="36642">MHLPTPTHTFTIPSLHDGVRLDCRIYHPPGQVNPSSSSCQRIRGAIVAHPYAPLGGCYDDPVVGFVAGELLRAGFVVGTFNFRGAGGSDGRTSWTGRPELADYASFYEFMLLYLHRLRDTRSTSSQYGGNNLEAAQLILGGYSYGSMIASNLPHLDLIADVVKQSNHGTPMYEIYQIARDLVYCLGEDKDILEQERNTLEEMRRAAGTIQRTTVAYLLISPILPPINRFLTLFAKLSLDIGTLESAQRQSIPCPQPADQVCAHETLALYGTQDTFTSVHKLQTWSKELRQNPSSKFRSVEIDGAGHFWIEDGVRSQARDAIRNWLCRIH</sequence>
<organism evidence="1 2">
    <name type="scientific">Aspergillus violaceofuscus (strain CBS 115571)</name>
    <dbReference type="NCBI Taxonomy" id="1450538"/>
    <lineage>
        <taxon>Eukaryota</taxon>
        <taxon>Fungi</taxon>
        <taxon>Dikarya</taxon>
        <taxon>Ascomycota</taxon>
        <taxon>Pezizomycotina</taxon>
        <taxon>Eurotiomycetes</taxon>
        <taxon>Eurotiomycetidae</taxon>
        <taxon>Eurotiales</taxon>
        <taxon>Aspergillaceae</taxon>
        <taxon>Aspergillus</taxon>
    </lineage>
</organism>
<gene>
    <name evidence="1" type="ORF">BO99DRAFT_400075</name>
</gene>
<dbReference type="GO" id="GO:0016787">
    <property type="term" value="F:hydrolase activity"/>
    <property type="evidence" value="ECO:0007669"/>
    <property type="project" value="UniProtKB-KW"/>
</dbReference>
<accession>A0A2V5HD23</accession>
<dbReference type="PANTHER" id="PTHR42103:SF2">
    <property type="entry name" value="AB HYDROLASE-1 DOMAIN-CONTAINING PROTEIN"/>
    <property type="match status" value="1"/>
</dbReference>
<dbReference type="PANTHER" id="PTHR42103">
    <property type="entry name" value="ALPHA/BETA-HYDROLASES SUPERFAMILY PROTEIN"/>
    <property type="match status" value="1"/>
</dbReference>
<name>A0A2V5HD23_ASPV1</name>
<reference evidence="1 2" key="1">
    <citation type="submission" date="2018-02" db="EMBL/GenBank/DDBJ databases">
        <title>The genomes of Aspergillus section Nigri reveals drivers in fungal speciation.</title>
        <authorList>
            <consortium name="DOE Joint Genome Institute"/>
            <person name="Vesth T.C."/>
            <person name="Nybo J."/>
            <person name="Theobald S."/>
            <person name="Brandl J."/>
            <person name="Frisvad J.C."/>
            <person name="Nielsen K.F."/>
            <person name="Lyhne E.K."/>
            <person name="Kogle M.E."/>
            <person name="Kuo A."/>
            <person name="Riley R."/>
            <person name="Clum A."/>
            <person name="Nolan M."/>
            <person name="Lipzen A."/>
            <person name="Salamov A."/>
            <person name="Henrissat B."/>
            <person name="Wiebenga A."/>
            <person name="De vries R.P."/>
            <person name="Grigoriev I.V."/>
            <person name="Mortensen U.H."/>
            <person name="Andersen M.R."/>
            <person name="Baker S.E."/>
        </authorList>
    </citation>
    <scope>NUCLEOTIDE SEQUENCE [LARGE SCALE GENOMIC DNA]</scope>
    <source>
        <strain evidence="1 2">CBS 115571</strain>
    </source>
</reference>
<keyword evidence="1" id="KW-0378">Hydrolase</keyword>
<dbReference type="Gene3D" id="3.40.50.1820">
    <property type="entry name" value="alpha/beta hydrolase"/>
    <property type="match status" value="1"/>
</dbReference>
<proteinExistence type="predicted"/>
<protein>
    <submittedName>
        <fullName evidence="1">Alpha/beta-hydrolase</fullName>
    </submittedName>
</protein>
<dbReference type="STRING" id="1450538.A0A2V5HD23"/>
<evidence type="ECO:0000313" key="2">
    <source>
        <dbReference type="Proteomes" id="UP000249829"/>
    </source>
</evidence>
<dbReference type="OMA" id="PRPAYLM"/>